<proteinExistence type="predicted"/>
<dbReference type="PANTHER" id="PTHR35169:SF1">
    <property type="entry name" value="PROLYL 4-HYDROXYLASE ALPHA SUBUNIT FE(2+) 2OG DIOXYGENASE DOMAIN-CONTAINING PROTEIN"/>
    <property type="match status" value="1"/>
</dbReference>
<dbReference type="Gene3D" id="2.60.120.620">
    <property type="entry name" value="q2cbj1_9rhob like domain"/>
    <property type="match status" value="1"/>
</dbReference>
<dbReference type="PANTHER" id="PTHR35169">
    <property type="entry name" value="FE2OG DIOXYGENASE DOMAIN-CONTAINING PROTEIN"/>
    <property type="match status" value="1"/>
</dbReference>
<evidence type="ECO:0000313" key="2">
    <source>
        <dbReference type="Proteomes" id="UP000319732"/>
    </source>
</evidence>
<dbReference type="EMBL" id="VHSG01000006">
    <property type="protein sequence ID" value="TQV84258.1"/>
    <property type="molecule type" value="Genomic_DNA"/>
</dbReference>
<comment type="caution">
    <text evidence="1">The sequence shown here is derived from an EMBL/GenBank/DDBJ whole genome shotgun (WGS) entry which is preliminary data.</text>
</comment>
<dbReference type="Proteomes" id="UP000319732">
    <property type="component" value="Unassembled WGS sequence"/>
</dbReference>
<dbReference type="RefSeq" id="WP_142903338.1">
    <property type="nucleotide sequence ID" value="NZ_ML660089.1"/>
</dbReference>
<gene>
    <name evidence="1" type="ORF">FKG94_06270</name>
</gene>
<accession>A0A545U471</accession>
<evidence type="ECO:0000313" key="1">
    <source>
        <dbReference type="EMBL" id="TQV84258.1"/>
    </source>
</evidence>
<organism evidence="1 2">
    <name type="scientific">Exilibacterium tricleocarpae</name>
    <dbReference type="NCBI Taxonomy" id="2591008"/>
    <lineage>
        <taxon>Bacteria</taxon>
        <taxon>Pseudomonadati</taxon>
        <taxon>Pseudomonadota</taxon>
        <taxon>Gammaproteobacteria</taxon>
        <taxon>Cellvibrionales</taxon>
        <taxon>Cellvibrionaceae</taxon>
        <taxon>Exilibacterium</taxon>
    </lineage>
</organism>
<sequence length="189" mass="21784">MHNSIACTETGQQTDDKYFRIIDNGVDTGLADRIWEILQRPDWRWGQRSTGKTPQKFWAKDLDDEEAIIELFEGVKHRLPTIADNDLVIRKVYANGHTHGLGGSIHQDNESPGFYTLLYYANPEWHPRFGGETQYYSDDLSQVIHTVLPSPLRLVFFDARIPHFGSPPSREFWDLRITVAFKLQAVPKT</sequence>
<protein>
    <submittedName>
        <fullName evidence="1">Uncharacterized protein</fullName>
    </submittedName>
</protein>
<keyword evidence="2" id="KW-1185">Reference proteome</keyword>
<reference evidence="1 2" key="1">
    <citation type="submission" date="2019-06" db="EMBL/GenBank/DDBJ databases">
        <title>Whole genome sequence for Cellvibrionaceae sp. R142.</title>
        <authorList>
            <person name="Wang G."/>
        </authorList>
    </citation>
    <scope>NUCLEOTIDE SEQUENCE [LARGE SCALE GENOMIC DNA]</scope>
    <source>
        <strain evidence="1 2">R142</strain>
    </source>
</reference>
<dbReference type="AlphaFoldDB" id="A0A545U471"/>
<name>A0A545U471_9GAMM</name>
<dbReference type="OrthoDB" id="9783171at2"/>